<accession>A0A238JBE2</accession>
<keyword evidence="3" id="KW-1185">Reference proteome</keyword>
<dbReference type="AlphaFoldDB" id="A0A238JBE2"/>
<gene>
    <name evidence="2" type="ORF">TRP8649_02100</name>
</gene>
<feature type="chain" id="PRO_5012353462" evidence="1">
    <location>
        <begin position="21"/>
        <end position="137"/>
    </location>
</feature>
<reference evidence="3" key="1">
    <citation type="submission" date="2017-05" db="EMBL/GenBank/DDBJ databases">
        <authorList>
            <person name="Rodrigo-Torres L."/>
            <person name="Arahal R. D."/>
            <person name="Lucena T."/>
        </authorList>
    </citation>
    <scope>NUCLEOTIDE SEQUENCE [LARGE SCALE GENOMIC DNA]</scope>
    <source>
        <strain evidence="3">CECT 8649</strain>
    </source>
</reference>
<feature type="signal peptide" evidence="1">
    <location>
        <begin position="1"/>
        <end position="20"/>
    </location>
</feature>
<name>A0A238JBE2_9RHOB</name>
<evidence type="ECO:0000256" key="1">
    <source>
        <dbReference type="SAM" id="SignalP"/>
    </source>
</evidence>
<sequence length="137" mass="15044">MLKTVLLSLSLVAVAGAAHAAGCKVNIGVDNRSNDRAVCLHLKSKTRANPRWVSMNNNIATMGDRKICAGPGKSVSKPINFPLVGCKVKRALQAEIVCHKVGKRPGFPVARRTGERHVENVGFHKLKDRKFRYKCEQ</sequence>
<dbReference type="Proteomes" id="UP000225972">
    <property type="component" value="Unassembled WGS sequence"/>
</dbReference>
<protein>
    <submittedName>
        <fullName evidence="2">Uncharacterized protein</fullName>
    </submittedName>
</protein>
<evidence type="ECO:0000313" key="3">
    <source>
        <dbReference type="Proteomes" id="UP000225972"/>
    </source>
</evidence>
<proteinExistence type="predicted"/>
<keyword evidence="1" id="KW-0732">Signal</keyword>
<organism evidence="2 3">
    <name type="scientific">Pelagimonas phthalicica</name>
    <dbReference type="NCBI Taxonomy" id="1037362"/>
    <lineage>
        <taxon>Bacteria</taxon>
        <taxon>Pseudomonadati</taxon>
        <taxon>Pseudomonadota</taxon>
        <taxon>Alphaproteobacteria</taxon>
        <taxon>Rhodobacterales</taxon>
        <taxon>Roseobacteraceae</taxon>
        <taxon>Pelagimonas</taxon>
    </lineage>
</organism>
<dbReference type="EMBL" id="FXXP01000002">
    <property type="protein sequence ID" value="SMX27988.1"/>
    <property type="molecule type" value="Genomic_DNA"/>
</dbReference>
<dbReference type="RefSeq" id="WP_099245015.1">
    <property type="nucleotide sequence ID" value="NZ_FXXP01000002.1"/>
</dbReference>
<evidence type="ECO:0000313" key="2">
    <source>
        <dbReference type="EMBL" id="SMX27988.1"/>
    </source>
</evidence>